<proteinExistence type="inferred from homology"/>
<feature type="region of interest" description="Disordered" evidence="2">
    <location>
        <begin position="68"/>
        <end position="87"/>
    </location>
</feature>
<comment type="caution">
    <text evidence="3">The sequence shown here is derived from an EMBL/GenBank/DDBJ whole genome shotgun (WGS) entry which is preliminary data.</text>
</comment>
<dbReference type="InterPro" id="IPR041920">
    <property type="entry name" value="ROS/MUCR_sf"/>
</dbReference>
<dbReference type="Pfam" id="PF05443">
    <property type="entry name" value="ROS_MUCR"/>
    <property type="match status" value="1"/>
</dbReference>
<dbReference type="Gene3D" id="1.10.10.1550">
    <property type="entry name" value="ROS/MUCR transcriptional regulator protein"/>
    <property type="match status" value="1"/>
</dbReference>
<evidence type="ECO:0000256" key="2">
    <source>
        <dbReference type="SAM" id="MobiDB-lite"/>
    </source>
</evidence>
<feature type="compositionally biased region" description="Polar residues" evidence="2">
    <location>
        <begin position="11"/>
        <end position="32"/>
    </location>
</feature>
<organism evidence="3 4">
    <name type="scientific">Paralimibaculum aggregatum</name>
    <dbReference type="NCBI Taxonomy" id="3036245"/>
    <lineage>
        <taxon>Bacteria</taxon>
        <taxon>Pseudomonadati</taxon>
        <taxon>Pseudomonadota</taxon>
        <taxon>Alphaproteobacteria</taxon>
        <taxon>Rhodobacterales</taxon>
        <taxon>Paracoccaceae</taxon>
        <taxon>Paralimibaculum</taxon>
    </lineage>
</organism>
<protein>
    <submittedName>
        <fullName evidence="3">MucR family transcriptional regulator</fullName>
    </submittedName>
</protein>
<accession>A0ABQ6LIY5</accession>
<evidence type="ECO:0000313" key="3">
    <source>
        <dbReference type="EMBL" id="GMG82190.1"/>
    </source>
</evidence>
<reference evidence="3 4" key="1">
    <citation type="submission" date="2023-04" db="EMBL/GenBank/DDBJ databases">
        <title>Marinoamorphus aggregata gen. nov., sp. Nov., isolate from tissue of brittle star Ophioplocus japonicus.</title>
        <authorList>
            <person name="Kawano K."/>
            <person name="Sawayama S."/>
            <person name="Nakagawa S."/>
        </authorList>
    </citation>
    <scope>NUCLEOTIDE SEQUENCE [LARGE SCALE GENOMIC DNA]</scope>
    <source>
        <strain evidence="3 4">NKW23</strain>
    </source>
</reference>
<keyword evidence="4" id="KW-1185">Reference proteome</keyword>
<evidence type="ECO:0000256" key="1">
    <source>
        <dbReference type="ARBA" id="ARBA00007031"/>
    </source>
</evidence>
<dbReference type="EMBL" id="BSYI01000008">
    <property type="protein sequence ID" value="GMG82190.1"/>
    <property type="molecule type" value="Genomic_DNA"/>
</dbReference>
<evidence type="ECO:0000313" key="4">
    <source>
        <dbReference type="Proteomes" id="UP001239909"/>
    </source>
</evidence>
<dbReference type="InterPro" id="IPR008807">
    <property type="entry name" value="ROS_MUCR"/>
</dbReference>
<sequence length="160" mass="17396">MDGLPHGGNAPKSSGQPQSGDLDMTEQNNEHGTLLSLTSQIVAAHVSNNAVANTDLPQLIETVFHTLSGLDGTPAEPEPEQKPAVPIKKSINDDFLICLEDGKKLKMLKRHLSTAYGMTPEEYRAKWGLPHDYPMVAPNYSKTRKDLAKKIGLGRKPKSA</sequence>
<dbReference type="Proteomes" id="UP001239909">
    <property type="component" value="Unassembled WGS sequence"/>
</dbReference>
<feature type="region of interest" description="Disordered" evidence="2">
    <location>
        <begin position="1"/>
        <end position="32"/>
    </location>
</feature>
<gene>
    <name evidence="3" type="ORF">LNKW23_14030</name>
</gene>
<name>A0ABQ6LIY5_9RHOB</name>
<comment type="similarity">
    <text evidence="1">Belongs to the ros/MucR family.</text>
</comment>